<keyword evidence="12" id="KW-1185">Reference proteome</keyword>
<dbReference type="GO" id="GO:0000155">
    <property type="term" value="F:phosphorelay sensor kinase activity"/>
    <property type="evidence" value="ECO:0007669"/>
    <property type="project" value="InterPro"/>
</dbReference>
<comment type="caution">
    <text evidence="11">The sequence shown here is derived from an EMBL/GenBank/DDBJ whole genome shotgun (WGS) entry which is preliminary data.</text>
</comment>
<reference evidence="11 12" key="1">
    <citation type="submission" date="2018-11" db="EMBL/GenBank/DDBJ databases">
        <title>Chryseotalea sanarue gen. nov., sp., nov., a member of the family Cytophagaceae, isolated from a brackish lake in Hamamatsu Japan.</title>
        <authorList>
            <person name="Maejima Y."/>
            <person name="Iino T."/>
            <person name="Muraguchi Y."/>
            <person name="Fukuda K."/>
            <person name="Ohkuma M."/>
            <person name="Moriuchi R."/>
            <person name="Dohra H."/>
            <person name="Kimbara K."/>
            <person name="Shintani M."/>
        </authorList>
    </citation>
    <scope>NUCLEOTIDE SEQUENCE [LARGE SCALE GENOMIC DNA]</scope>
    <source>
        <strain evidence="11 12">Ys</strain>
    </source>
</reference>
<dbReference type="PROSITE" id="PS50109">
    <property type="entry name" value="HIS_KIN"/>
    <property type="match status" value="1"/>
</dbReference>
<organism evidence="11 12">
    <name type="scientific">Chryseotalea sanaruensis</name>
    <dbReference type="NCBI Taxonomy" id="2482724"/>
    <lineage>
        <taxon>Bacteria</taxon>
        <taxon>Pseudomonadati</taxon>
        <taxon>Bacteroidota</taxon>
        <taxon>Cytophagia</taxon>
        <taxon>Cytophagales</taxon>
        <taxon>Chryseotaleaceae</taxon>
        <taxon>Chryseotalea</taxon>
    </lineage>
</organism>
<dbReference type="GO" id="GO:0016020">
    <property type="term" value="C:membrane"/>
    <property type="evidence" value="ECO:0007669"/>
    <property type="project" value="InterPro"/>
</dbReference>
<dbReference type="Pfam" id="PF02518">
    <property type="entry name" value="HATPase_c"/>
    <property type="match status" value="1"/>
</dbReference>
<dbReference type="Pfam" id="PF07730">
    <property type="entry name" value="HisKA_3"/>
    <property type="match status" value="1"/>
</dbReference>
<dbReference type="EC" id="2.7.13.3" evidence="2"/>
<dbReference type="GO" id="GO:0005524">
    <property type="term" value="F:ATP binding"/>
    <property type="evidence" value="ECO:0007669"/>
    <property type="project" value="UniProtKB-KW"/>
</dbReference>
<dbReference type="SUPFAM" id="SSF55874">
    <property type="entry name" value="ATPase domain of HSP90 chaperone/DNA topoisomerase II/histidine kinase"/>
    <property type="match status" value="1"/>
</dbReference>
<dbReference type="PANTHER" id="PTHR24421">
    <property type="entry name" value="NITRATE/NITRITE SENSOR PROTEIN NARX-RELATED"/>
    <property type="match status" value="1"/>
</dbReference>
<dbReference type="SMART" id="SM00387">
    <property type="entry name" value="HATPase_c"/>
    <property type="match status" value="1"/>
</dbReference>
<dbReference type="InterPro" id="IPR011712">
    <property type="entry name" value="Sig_transdc_His_kin_sub3_dim/P"/>
</dbReference>
<evidence type="ECO:0000313" key="11">
    <source>
        <dbReference type="EMBL" id="GCC51145.1"/>
    </source>
</evidence>
<dbReference type="InterPro" id="IPR005467">
    <property type="entry name" value="His_kinase_dom"/>
</dbReference>
<dbReference type="CDD" id="cd16917">
    <property type="entry name" value="HATPase_UhpB-NarQ-NarX-like"/>
    <property type="match status" value="1"/>
</dbReference>
<evidence type="ECO:0000256" key="3">
    <source>
        <dbReference type="ARBA" id="ARBA00022553"/>
    </source>
</evidence>
<evidence type="ECO:0000256" key="9">
    <source>
        <dbReference type="SAM" id="Phobius"/>
    </source>
</evidence>
<dbReference type="Proteomes" id="UP000288227">
    <property type="component" value="Unassembled WGS sequence"/>
</dbReference>
<dbReference type="EMBL" id="BHXQ01000002">
    <property type="protein sequence ID" value="GCC51145.1"/>
    <property type="molecule type" value="Genomic_DNA"/>
</dbReference>
<dbReference type="RefSeq" id="WP_127121783.1">
    <property type="nucleotide sequence ID" value="NZ_BHXQ01000002.1"/>
</dbReference>
<keyword evidence="9" id="KW-1133">Transmembrane helix</keyword>
<dbReference type="PANTHER" id="PTHR24421:SF10">
    <property type="entry name" value="NITRATE_NITRITE SENSOR PROTEIN NARQ"/>
    <property type="match status" value="1"/>
</dbReference>
<evidence type="ECO:0000256" key="2">
    <source>
        <dbReference type="ARBA" id="ARBA00012438"/>
    </source>
</evidence>
<evidence type="ECO:0000313" key="12">
    <source>
        <dbReference type="Proteomes" id="UP000288227"/>
    </source>
</evidence>
<keyword evidence="7" id="KW-0067">ATP-binding</keyword>
<keyword evidence="4" id="KW-0808">Transferase</keyword>
<comment type="catalytic activity">
    <reaction evidence="1">
        <text>ATP + protein L-histidine = ADP + protein N-phospho-L-histidine.</text>
        <dbReference type="EC" id="2.7.13.3"/>
    </reaction>
</comment>
<name>A0A401U8D9_9BACT</name>
<protein>
    <recommendedName>
        <fullName evidence="2">histidine kinase</fullName>
        <ecNumber evidence="2">2.7.13.3</ecNumber>
    </recommendedName>
</protein>
<dbReference type="Gene3D" id="1.20.5.1930">
    <property type="match status" value="1"/>
</dbReference>
<accession>A0A401U8D9</accession>
<evidence type="ECO:0000256" key="7">
    <source>
        <dbReference type="ARBA" id="ARBA00022840"/>
    </source>
</evidence>
<dbReference type="InterPro" id="IPR036890">
    <property type="entry name" value="HATPase_C_sf"/>
</dbReference>
<keyword evidence="5" id="KW-0547">Nucleotide-binding</keyword>
<dbReference type="GO" id="GO:0046983">
    <property type="term" value="F:protein dimerization activity"/>
    <property type="evidence" value="ECO:0007669"/>
    <property type="project" value="InterPro"/>
</dbReference>
<dbReference type="Gene3D" id="3.30.565.10">
    <property type="entry name" value="Histidine kinase-like ATPase, C-terminal domain"/>
    <property type="match status" value="1"/>
</dbReference>
<keyword evidence="9" id="KW-0812">Transmembrane</keyword>
<sequence length="261" mass="29448">MEPRQLDFVIMFSIATAVMLLLAFSIILFVIFYQKRILSEQLKLKLLEAEYQQKMLQAALESQEKERSRLASDLHDSVGAMLSTIRLSLHPVVKAGNGQPLDQTKQLLDETIETVRRISRDLLPTGLEKFGLTHAVREMCERISSSGIIEVQVTEAGERIEMDKKREVLVYRIVQEIVNNAIRHSKASLLKVTLVWSQTLELIIQDNGEGFDYEGFKNHQGKSGLGLYNIETRASLLGAKLDFDTVFPKGSQFTLKIPTAA</sequence>
<dbReference type="AlphaFoldDB" id="A0A401U8D9"/>
<evidence type="ECO:0000256" key="4">
    <source>
        <dbReference type="ARBA" id="ARBA00022679"/>
    </source>
</evidence>
<proteinExistence type="predicted"/>
<dbReference type="InterPro" id="IPR050482">
    <property type="entry name" value="Sensor_HK_TwoCompSys"/>
</dbReference>
<feature type="transmembrane region" description="Helical" evidence="9">
    <location>
        <begin position="6"/>
        <end position="33"/>
    </location>
</feature>
<evidence type="ECO:0000259" key="10">
    <source>
        <dbReference type="PROSITE" id="PS50109"/>
    </source>
</evidence>
<dbReference type="OrthoDB" id="9760839at2"/>
<feature type="domain" description="Histidine kinase" evidence="10">
    <location>
        <begin position="69"/>
        <end position="261"/>
    </location>
</feature>
<keyword evidence="9" id="KW-0472">Membrane</keyword>
<evidence type="ECO:0000256" key="8">
    <source>
        <dbReference type="ARBA" id="ARBA00023012"/>
    </source>
</evidence>
<evidence type="ECO:0000256" key="6">
    <source>
        <dbReference type="ARBA" id="ARBA00022777"/>
    </source>
</evidence>
<evidence type="ECO:0000256" key="5">
    <source>
        <dbReference type="ARBA" id="ARBA00022741"/>
    </source>
</evidence>
<keyword evidence="3" id="KW-0597">Phosphoprotein</keyword>
<evidence type="ECO:0000256" key="1">
    <source>
        <dbReference type="ARBA" id="ARBA00000085"/>
    </source>
</evidence>
<dbReference type="InterPro" id="IPR003594">
    <property type="entry name" value="HATPase_dom"/>
</dbReference>
<keyword evidence="8" id="KW-0902">Two-component regulatory system</keyword>
<gene>
    <name evidence="11" type="ORF">SanaruYs_13650</name>
</gene>
<keyword evidence="6 11" id="KW-0418">Kinase</keyword>